<keyword evidence="3" id="KW-0418">Kinase</keyword>
<dbReference type="GO" id="GO:0004672">
    <property type="term" value="F:protein kinase activity"/>
    <property type="evidence" value="ECO:0007669"/>
    <property type="project" value="InterPro"/>
</dbReference>
<feature type="compositionally biased region" description="Low complexity" evidence="1">
    <location>
        <begin position="652"/>
        <end position="679"/>
    </location>
</feature>
<comment type="caution">
    <text evidence="3">The sequence shown here is derived from an EMBL/GenBank/DDBJ whole genome shotgun (WGS) entry which is preliminary data.</text>
</comment>
<dbReference type="PROSITE" id="PS50011">
    <property type="entry name" value="PROTEIN_KINASE_DOM"/>
    <property type="match status" value="1"/>
</dbReference>
<dbReference type="OrthoDB" id="4062651at2759"/>
<dbReference type="Gene3D" id="1.10.510.10">
    <property type="entry name" value="Transferase(Phosphotransferase) domain 1"/>
    <property type="match status" value="2"/>
</dbReference>
<keyword evidence="4" id="KW-1185">Reference proteome</keyword>
<feature type="region of interest" description="Disordered" evidence="1">
    <location>
        <begin position="580"/>
        <end position="601"/>
    </location>
</feature>
<dbReference type="AlphaFoldDB" id="A0A1Y1ZUZ3"/>
<dbReference type="InterPro" id="IPR011009">
    <property type="entry name" value="Kinase-like_dom_sf"/>
</dbReference>
<dbReference type="GO" id="GO:0005524">
    <property type="term" value="F:ATP binding"/>
    <property type="evidence" value="ECO:0007669"/>
    <property type="project" value="InterPro"/>
</dbReference>
<evidence type="ECO:0000259" key="2">
    <source>
        <dbReference type="PROSITE" id="PS50011"/>
    </source>
</evidence>
<dbReference type="SUPFAM" id="SSF56112">
    <property type="entry name" value="Protein kinase-like (PK-like)"/>
    <property type="match status" value="1"/>
</dbReference>
<accession>A0A1Y1ZUZ3</accession>
<reference evidence="3 4" key="1">
    <citation type="submission" date="2016-07" db="EMBL/GenBank/DDBJ databases">
        <title>Pervasive Adenine N6-methylation of Active Genes in Fungi.</title>
        <authorList>
            <consortium name="DOE Joint Genome Institute"/>
            <person name="Mondo S.J."/>
            <person name="Dannebaum R.O."/>
            <person name="Kuo R.C."/>
            <person name="Labutti K."/>
            <person name="Haridas S."/>
            <person name="Kuo A."/>
            <person name="Salamov A."/>
            <person name="Ahrendt S.R."/>
            <person name="Lipzen A."/>
            <person name="Sullivan W."/>
            <person name="Andreopoulos W.B."/>
            <person name="Clum A."/>
            <person name="Lindquist E."/>
            <person name="Daum C."/>
            <person name="Ramamoorthy G.K."/>
            <person name="Gryganskyi A."/>
            <person name="Culley D."/>
            <person name="Magnuson J.K."/>
            <person name="James T.Y."/>
            <person name="O'Malley M.A."/>
            <person name="Stajich J.E."/>
            <person name="Spatafora J.W."/>
            <person name="Visel A."/>
            <person name="Grigoriev I.V."/>
        </authorList>
    </citation>
    <scope>NUCLEOTIDE SEQUENCE [LARGE SCALE GENOMIC DNA]</scope>
    <source>
        <strain evidence="3 4">CBS 115471</strain>
    </source>
</reference>
<dbReference type="Proteomes" id="UP000193144">
    <property type="component" value="Unassembled WGS sequence"/>
</dbReference>
<dbReference type="Pfam" id="PF00069">
    <property type="entry name" value="Pkinase"/>
    <property type="match status" value="1"/>
</dbReference>
<dbReference type="PANTHER" id="PTHR44305:SF24">
    <property type="entry name" value="TYROSINE-PROTEIN KINASE C03B1.5-RELATED"/>
    <property type="match status" value="1"/>
</dbReference>
<feature type="compositionally biased region" description="Low complexity" evidence="1">
    <location>
        <begin position="378"/>
        <end position="394"/>
    </location>
</feature>
<gene>
    <name evidence="3" type="ORF">BCR34DRAFT_599450</name>
</gene>
<dbReference type="InterPro" id="IPR000719">
    <property type="entry name" value="Prot_kinase_dom"/>
</dbReference>
<proteinExistence type="predicted"/>
<organism evidence="3 4">
    <name type="scientific">Clohesyomyces aquaticus</name>
    <dbReference type="NCBI Taxonomy" id="1231657"/>
    <lineage>
        <taxon>Eukaryota</taxon>
        <taxon>Fungi</taxon>
        <taxon>Dikarya</taxon>
        <taxon>Ascomycota</taxon>
        <taxon>Pezizomycotina</taxon>
        <taxon>Dothideomycetes</taxon>
        <taxon>Pleosporomycetidae</taxon>
        <taxon>Pleosporales</taxon>
        <taxon>Lindgomycetaceae</taxon>
        <taxon>Clohesyomyces</taxon>
    </lineage>
</organism>
<protein>
    <submittedName>
        <fullName evidence="3">Kinase-like domain-containing protein</fullName>
    </submittedName>
</protein>
<dbReference type="PANTHER" id="PTHR44305">
    <property type="entry name" value="SI:DKEY-192D15.2-RELATED"/>
    <property type="match status" value="1"/>
</dbReference>
<feature type="domain" description="Protein kinase" evidence="2">
    <location>
        <begin position="178"/>
        <end position="541"/>
    </location>
</feature>
<evidence type="ECO:0000313" key="3">
    <source>
        <dbReference type="EMBL" id="ORY14034.1"/>
    </source>
</evidence>
<dbReference type="SMART" id="SM00220">
    <property type="entry name" value="S_TKc"/>
    <property type="match status" value="1"/>
</dbReference>
<dbReference type="STRING" id="1231657.A0A1Y1ZUZ3"/>
<name>A0A1Y1ZUZ3_9PLEO</name>
<feature type="region of interest" description="Disordered" evidence="1">
    <location>
        <begin position="625"/>
        <end position="698"/>
    </location>
</feature>
<evidence type="ECO:0000256" key="1">
    <source>
        <dbReference type="SAM" id="MobiDB-lite"/>
    </source>
</evidence>
<sequence>MSARTLTNVVNDQTIAMNAMIFGYAGHSLVTPQHTMHQLWWTDDRINEKVTKEYITSRLRPNERDRLGRPVGFGGGDLTDDTYMEWILERARRLFLVLSEVGVSEKIFAVVERSWDDDDLPLQMEDIEKLSLSNKKFDQQQLSTRFFNTQFTFLLRELREGVHIDYAPNEVLPLEYVMELPPAVSLQHWSRVHPPTKPNEVYVRRKFSLGTAESPGVFESDFLMDIESARMVEHDHIARIHSSYTVKDTGYILTNFVGQHTLRTFIDHRNPTQYQKLPKPTRRYLVLGWLHCLADALTTLHQNGFCHSAVRPSNILIDEKNNIAFSDIGSLETFQKDKKPDPMEAYVYGAPEAHTSALSFDVDMPAPLPNVGGNRQPSIVSKSSSGSSNSNGSIRQKLTKSPTSEFSSFNFGFRKTKKAPKPRSRIHETEKADVFSLGCIFLEIVTFMMKLKPSDFLKHRSSKQKVNAGGKNSRTDSSFHANIDKIETWMKKIEEASFKHDDDAFRTVPPIMNLIRGMLSRAPHVRPSARDIRDRLLDILLQYTAIPEVHCGAHSHDIGIATSSNSGSDNASTISSLRSSSLSTMSSDSDADTIRHSTTTSVRVSSILNSYHDRASVLSEISEMDDDESMGAIGRPMPPPLNTLDATRRNIAPSAASPVSPRSSGTPVSPQSPRQSSPSGENRSRKTVPWNKPFMRLP</sequence>
<keyword evidence="3" id="KW-0808">Transferase</keyword>
<feature type="region of interest" description="Disordered" evidence="1">
    <location>
        <begin position="371"/>
        <end position="404"/>
    </location>
</feature>
<dbReference type="InterPro" id="IPR053083">
    <property type="entry name" value="TF_kinase-domain_protein"/>
</dbReference>
<dbReference type="EMBL" id="MCFA01000036">
    <property type="protein sequence ID" value="ORY14034.1"/>
    <property type="molecule type" value="Genomic_DNA"/>
</dbReference>
<evidence type="ECO:0000313" key="4">
    <source>
        <dbReference type="Proteomes" id="UP000193144"/>
    </source>
</evidence>